<dbReference type="OMA" id="LIWNIGK"/>
<dbReference type="GO" id="GO:0006886">
    <property type="term" value="P:intracellular protein transport"/>
    <property type="evidence" value="ECO:0007669"/>
    <property type="project" value="UniProtKB-UniRule"/>
</dbReference>
<evidence type="ECO:0000256" key="2">
    <source>
        <dbReference type="ARBA" id="ARBA00022448"/>
    </source>
</evidence>
<dbReference type="InterPro" id="IPR036168">
    <property type="entry name" value="AP2_Mu_C_sf"/>
</dbReference>
<dbReference type="CDD" id="cd14837">
    <property type="entry name" value="AP3_Mu_N"/>
    <property type="match status" value="1"/>
</dbReference>
<accession>A0A1S3YRF5</accession>
<dbReference type="Pfam" id="PF00928">
    <property type="entry name" value="Adap_comp_sub"/>
    <property type="match status" value="1"/>
</dbReference>
<dbReference type="AlphaFoldDB" id="A0A1S3YRF5"/>
<dbReference type="STRING" id="4097.A0A1S3YRF5"/>
<evidence type="ECO:0000256" key="4">
    <source>
        <dbReference type="ARBA" id="ARBA00023136"/>
    </source>
</evidence>
<dbReference type="GeneID" id="107778979"/>
<dbReference type="Proteomes" id="UP000790787">
    <property type="component" value="Chromosome 7"/>
</dbReference>
<sequence length="415" mass="46299">MLQCIFLLSDSGEVMLEKQLTGHRVDRSICSWFWDQLIAQGDSFKHLPVIASPTHYLFQVNREGVTFLACTQVEMPPLMAIEFLCRVADVLTEYLGGLNEDLIKDNFVIVYELLDEMIDNGFPLTTEPNILREMIAPPNIVSKVLSVVTGNTSNMSNTLPGATGSCVPWRKTDLKHTSNEVYVDLVEEMDAIINRDGILVKCEVCGEVQVNSHLSGLPDLTLSFANPSILNDVRFHPCVRLRAWESNQILSFVPPDGQFKLMSYRIKKLKSTPIYVKPQITSDSGTCRISLLVGIRNDPGKAIDDISVQFLLPPRVLSADLTSNYGTVNILSNKTCTWSIGRMPKDKTPSMTGTLVLETGLERLHVFPTFLVEFKIMGVALSGLKIEKLDFKNLPSRPNKGFRALTKAGEYEVRS</sequence>
<comment type="subcellular location">
    <subcellularLocation>
        <location evidence="1">Endomembrane system</location>
    </subcellularLocation>
</comment>
<evidence type="ECO:0000259" key="6">
    <source>
        <dbReference type="PROSITE" id="PS51072"/>
    </source>
</evidence>
<dbReference type="Gene3D" id="3.30.450.60">
    <property type="match status" value="1"/>
</dbReference>
<feature type="domain" description="MHD" evidence="6">
    <location>
        <begin position="178"/>
        <end position="414"/>
    </location>
</feature>
<dbReference type="PROSITE" id="PS00990">
    <property type="entry name" value="CLAT_ADAPTOR_M_1"/>
    <property type="match status" value="1"/>
</dbReference>
<keyword evidence="4" id="KW-0472">Membrane</keyword>
<dbReference type="InterPro" id="IPR018240">
    <property type="entry name" value="Clathrin_mu_CS"/>
</dbReference>
<organism evidence="7 8">
    <name type="scientific">Nicotiana tabacum</name>
    <name type="common">Common tobacco</name>
    <dbReference type="NCBI Taxonomy" id="4097"/>
    <lineage>
        <taxon>Eukaryota</taxon>
        <taxon>Viridiplantae</taxon>
        <taxon>Streptophyta</taxon>
        <taxon>Embryophyta</taxon>
        <taxon>Tracheophyta</taxon>
        <taxon>Spermatophyta</taxon>
        <taxon>Magnoliopsida</taxon>
        <taxon>eudicotyledons</taxon>
        <taxon>Gunneridae</taxon>
        <taxon>Pentapetalae</taxon>
        <taxon>asterids</taxon>
        <taxon>lamiids</taxon>
        <taxon>Solanales</taxon>
        <taxon>Solanaceae</taxon>
        <taxon>Nicotianoideae</taxon>
        <taxon>Nicotianeae</taxon>
        <taxon>Nicotiana</taxon>
    </lineage>
</organism>
<dbReference type="Gene3D" id="2.60.40.1170">
    <property type="entry name" value="Mu homology domain, subdomain B"/>
    <property type="match status" value="2"/>
</dbReference>
<gene>
    <name evidence="8" type="primary">LOC107778979</name>
</gene>
<evidence type="ECO:0000313" key="8">
    <source>
        <dbReference type="RefSeq" id="XP_016454796.1"/>
    </source>
</evidence>
<reference evidence="8" key="2">
    <citation type="submission" date="2025-08" db="UniProtKB">
        <authorList>
            <consortium name="RefSeq"/>
        </authorList>
    </citation>
    <scope>IDENTIFICATION</scope>
    <source>
        <tissue evidence="8">Leaf</tissue>
    </source>
</reference>
<dbReference type="FunFam" id="3.30.450.60:FF:000002">
    <property type="entry name" value="AP-2 complex subunit mu, putative"/>
    <property type="match status" value="1"/>
</dbReference>
<dbReference type="InterPro" id="IPR050431">
    <property type="entry name" value="Adaptor_comp_med_subunit"/>
</dbReference>
<evidence type="ECO:0000256" key="5">
    <source>
        <dbReference type="PIRNR" id="PIRNR005992"/>
    </source>
</evidence>
<dbReference type="SUPFAM" id="SSF49447">
    <property type="entry name" value="Second domain of Mu2 adaptin subunit (ap50) of ap2 adaptor"/>
    <property type="match status" value="1"/>
</dbReference>
<dbReference type="CDD" id="cd09252">
    <property type="entry name" value="AP-3_Mu3_Cterm"/>
    <property type="match status" value="1"/>
</dbReference>
<dbReference type="GO" id="GO:0006897">
    <property type="term" value="P:endocytosis"/>
    <property type="evidence" value="ECO:0000318"/>
    <property type="project" value="GO_Central"/>
</dbReference>
<dbReference type="RefSeq" id="XP_016454796.1">
    <property type="nucleotide sequence ID" value="XM_016599310.2"/>
</dbReference>
<dbReference type="OrthoDB" id="870at2759"/>
<dbReference type="SUPFAM" id="SSF64356">
    <property type="entry name" value="SNARE-like"/>
    <property type="match status" value="1"/>
</dbReference>
<dbReference type="InterPro" id="IPR001392">
    <property type="entry name" value="Clathrin_mu"/>
</dbReference>
<keyword evidence="7" id="KW-1185">Reference proteome</keyword>
<name>A0A1S3YRF5_TOBAC</name>
<dbReference type="GO" id="GO:0031410">
    <property type="term" value="C:cytoplasmic vesicle"/>
    <property type="evidence" value="ECO:0000318"/>
    <property type="project" value="GO_Central"/>
</dbReference>
<evidence type="ECO:0000313" key="7">
    <source>
        <dbReference type="Proteomes" id="UP000790787"/>
    </source>
</evidence>
<proteinExistence type="inferred from homology"/>
<dbReference type="PANTHER" id="PTHR10529">
    <property type="entry name" value="AP COMPLEX SUBUNIT MU"/>
    <property type="match status" value="1"/>
</dbReference>
<dbReference type="InterPro" id="IPR011012">
    <property type="entry name" value="Longin-like_dom_sf"/>
</dbReference>
<dbReference type="PROSITE" id="PS51072">
    <property type="entry name" value="MHD"/>
    <property type="match status" value="1"/>
</dbReference>
<dbReference type="GO" id="GO:0012505">
    <property type="term" value="C:endomembrane system"/>
    <property type="evidence" value="ECO:0007669"/>
    <property type="project" value="UniProtKB-SubCell"/>
</dbReference>
<keyword evidence="3 5" id="KW-0653">Protein transport</keyword>
<dbReference type="InterPro" id="IPR028565">
    <property type="entry name" value="MHD"/>
</dbReference>
<dbReference type="RefSeq" id="XP_016454796.1">
    <property type="nucleotide sequence ID" value="XM_016599310.1"/>
</dbReference>
<evidence type="ECO:0000256" key="3">
    <source>
        <dbReference type="ARBA" id="ARBA00022927"/>
    </source>
</evidence>
<dbReference type="SMR" id="A0A1S3YRF5"/>
<comment type="similarity">
    <text evidence="5">Belongs to the adaptor complexes medium subunit family.</text>
</comment>
<keyword evidence="2 5" id="KW-0813">Transport</keyword>
<dbReference type="PaxDb" id="4097-A0A1S3YRF5"/>
<dbReference type="KEGG" id="nta:107778979"/>
<dbReference type="GO" id="GO:0030131">
    <property type="term" value="C:clathrin adaptor complex"/>
    <property type="evidence" value="ECO:0007669"/>
    <property type="project" value="UniProtKB-UniRule"/>
</dbReference>
<evidence type="ECO:0000256" key="1">
    <source>
        <dbReference type="ARBA" id="ARBA00004308"/>
    </source>
</evidence>
<protein>
    <submittedName>
        <fullName evidence="8">AP-3 complex subunit mu</fullName>
    </submittedName>
</protein>
<dbReference type="PIRSF" id="PIRSF005992">
    <property type="entry name" value="Clathrin_mu"/>
    <property type="match status" value="1"/>
</dbReference>
<dbReference type="PRINTS" id="PR00314">
    <property type="entry name" value="CLATHRINADPT"/>
</dbReference>
<reference evidence="7" key="1">
    <citation type="journal article" date="2014" name="Nat. Commun.">
        <title>The tobacco genome sequence and its comparison with those of tomato and potato.</title>
        <authorList>
            <person name="Sierro N."/>
            <person name="Battey J.N."/>
            <person name="Ouadi S."/>
            <person name="Bakaher N."/>
            <person name="Bovet L."/>
            <person name="Willig A."/>
            <person name="Goepfert S."/>
            <person name="Peitsch M.C."/>
            <person name="Ivanov N.V."/>
        </authorList>
    </citation>
    <scope>NUCLEOTIDE SEQUENCE [LARGE SCALE GENOMIC DNA]</scope>
</reference>